<proteinExistence type="predicted"/>
<keyword evidence="4" id="KW-1185">Reference proteome</keyword>
<name>G2QU01_THETT</name>
<feature type="chain" id="PRO_5003436629" description="GEgh 16 protein" evidence="2">
    <location>
        <begin position="22"/>
        <end position="369"/>
    </location>
</feature>
<dbReference type="GeneID" id="11517671"/>
<dbReference type="eggNOG" id="ENOG502SJ8E">
    <property type="taxonomic scope" value="Eukaryota"/>
</dbReference>
<feature type="region of interest" description="Disordered" evidence="1">
    <location>
        <begin position="309"/>
        <end position="346"/>
    </location>
</feature>
<dbReference type="KEGG" id="ttt:THITE_2141725"/>
<feature type="signal peptide" evidence="2">
    <location>
        <begin position="1"/>
        <end position="21"/>
    </location>
</feature>
<reference evidence="3 4" key="1">
    <citation type="journal article" date="2011" name="Nat. Biotechnol.">
        <title>Comparative genomic analysis of the thermophilic biomass-degrading fungi Myceliophthora thermophila and Thielavia terrestris.</title>
        <authorList>
            <person name="Berka R.M."/>
            <person name="Grigoriev I.V."/>
            <person name="Otillar R."/>
            <person name="Salamov A."/>
            <person name="Grimwood J."/>
            <person name="Reid I."/>
            <person name="Ishmael N."/>
            <person name="John T."/>
            <person name="Darmond C."/>
            <person name="Moisan M.-C."/>
            <person name="Henrissat B."/>
            <person name="Coutinho P.M."/>
            <person name="Lombard V."/>
            <person name="Natvig D.O."/>
            <person name="Lindquist E."/>
            <person name="Schmutz J."/>
            <person name="Lucas S."/>
            <person name="Harris P."/>
            <person name="Powlowski J."/>
            <person name="Bellemare A."/>
            <person name="Taylor D."/>
            <person name="Butler G."/>
            <person name="de Vries R.P."/>
            <person name="Allijn I.E."/>
            <person name="van den Brink J."/>
            <person name="Ushinsky S."/>
            <person name="Storms R."/>
            <person name="Powell A.J."/>
            <person name="Paulsen I.T."/>
            <person name="Elbourne L.D.H."/>
            <person name="Baker S.E."/>
            <person name="Magnuson J."/>
            <person name="LaBoissiere S."/>
            <person name="Clutterbuck A.J."/>
            <person name="Martinez D."/>
            <person name="Wogulis M."/>
            <person name="de Leon A.L."/>
            <person name="Rey M.W."/>
            <person name="Tsang A."/>
        </authorList>
    </citation>
    <scope>NUCLEOTIDE SEQUENCE [LARGE SCALE GENOMIC DNA]</scope>
    <source>
        <strain evidence="4">ATCC 38088 / NRRL 8126</strain>
    </source>
</reference>
<dbReference type="AlphaFoldDB" id="G2QU01"/>
<dbReference type="InterPro" id="IPR021476">
    <property type="entry name" value="Egh16-like"/>
</dbReference>
<feature type="compositionally biased region" description="Low complexity" evidence="1">
    <location>
        <begin position="309"/>
        <end position="318"/>
    </location>
</feature>
<dbReference type="RefSeq" id="XP_003649996.1">
    <property type="nucleotide sequence ID" value="XM_003649948.1"/>
</dbReference>
<evidence type="ECO:0000313" key="3">
    <source>
        <dbReference type="EMBL" id="AEO63660.1"/>
    </source>
</evidence>
<dbReference type="Proteomes" id="UP000008181">
    <property type="component" value="Chromosome 1"/>
</dbReference>
<dbReference type="PANTHER" id="PTHR34618:SF3">
    <property type="entry name" value="GEGH 16 PROTEIN"/>
    <property type="match status" value="1"/>
</dbReference>
<dbReference type="PANTHER" id="PTHR34618">
    <property type="entry name" value="SURFACE PROTEIN MAS1, PUTATIVE-RELATED"/>
    <property type="match status" value="1"/>
</dbReference>
<dbReference type="OrthoDB" id="3241054at2759"/>
<sequence>MLSYDVFLVLSAILALASGHAQLINIQGEPGSPASVGFKVDLALARNCTSISPCQQDATIIRDAEIEANIVNECGRTELSGNIDIGENTENALAAGQVTQVKSGTKLKVTVHQVNADGAGPFFCDLEETGNTGKFTTNLTVENNVPGVNGFSQDKTKDFVMTVVMPQSFKCIGASTGNVCTVRCRNNALAGPFGGCFAVQQVDTEPHVNTPQNIDTQQSLDAVLKQVQQNNKDLPAAIAANQADGLAENQRAAAIVSALLAESVVSKPAPTQTPAVDLSGGQAGGAGAASSTATAAATTATTITIGSAATQTAKTGKGASRGGKGGNNGRATADVDSIVSRNGGQVNSVNGAQGLRVLRWAKRSSGGAE</sequence>
<evidence type="ECO:0000256" key="1">
    <source>
        <dbReference type="SAM" id="MobiDB-lite"/>
    </source>
</evidence>
<evidence type="ECO:0000256" key="2">
    <source>
        <dbReference type="SAM" id="SignalP"/>
    </source>
</evidence>
<organism evidence="3 4">
    <name type="scientific">Thermothielavioides terrestris (strain ATCC 38088 / NRRL 8126)</name>
    <name type="common">Thielavia terrestris</name>
    <dbReference type="NCBI Taxonomy" id="578455"/>
    <lineage>
        <taxon>Eukaryota</taxon>
        <taxon>Fungi</taxon>
        <taxon>Dikarya</taxon>
        <taxon>Ascomycota</taxon>
        <taxon>Pezizomycotina</taxon>
        <taxon>Sordariomycetes</taxon>
        <taxon>Sordariomycetidae</taxon>
        <taxon>Sordariales</taxon>
        <taxon>Chaetomiaceae</taxon>
        <taxon>Thermothielavioides</taxon>
        <taxon>Thermothielavioides terrestris</taxon>
    </lineage>
</organism>
<accession>G2QU01</accession>
<evidence type="ECO:0008006" key="5">
    <source>
        <dbReference type="Google" id="ProtNLM"/>
    </source>
</evidence>
<feature type="compositionally biased region" description="Gly residues" evidence="1">
    <location>
        <begin position="319"/>
        <end position="328"/>
    </location>
</feature>
<gene>
    <name evidence="3" type="ORF">THITE_2141725</name>
</gene>
<dbReference type="HOGENOM" id="CLU_047729_1_1_1"/>
<dbReference type="EMBL" id="CP003009">
    <property type="protein sequence ID" value="AEO63660.1"/>
    <property type="molecule type" value="Genomic_DNA"/>
</dbReference>
<dbReference type="STRING" id="578455.G2QU01"/>
<keyword evidence="2" id="KW-0732">Signal</keyword>
<evidence type="ECO:0000313" key="4">
    <source>
        <dbReference type="Proteomes" id="UP000008181"/>
    </source>
</evidence>
<protein>
    <recommendedName>
        <fullName evidence="5">GEgh 16 protein</fullName>
    </recommendedName>
</protein>
<dbReference type="Pfam" id="PF11327">
    <property type="entry name" value="Egh16-like"/>
    <property type="match status" value="1"/>
</dbReference>